<dbReference type="SUPFAM" id="SSF47336">
    <property type="entry name" value="ACP-like"/>
    <property type="match status" value="1"/>
</dbReference>
<reference evidence="8" key="1">
    <citation type="submission" date="2019-08" db="EMBL/GenBank/DDBJ databases">
        <authorList>
            <person name="Kucharzyk K."/>
            <person name="Murdoch R.W."/>
            <person name="Higgins S."/>
            <person name="Loffler F."/>
        </authorList>
    </citation>
    <scope>NUCLEOTIDE SEQUENCE</scope>
</reference>
<dbReference type="AlphaFoldDB" id="A0A645HN23"/>
<dbReference type="GO" id="GO:0000035">
    <property type="term" value="F:acyl binding"/>
    <property type="evidence" value="ECO:0007669"/>
    <property type="project" value="TreeGrafter"/>
</dbReference>
<keyword evidence="1" id="KW-0596">Phosphopantetheine</keyword>
<evidence type="ECO:0000256" key="5">
    <source>
        <dbReference type="ARBA" id="ARBA00023098"/>
    </source>
</evidence>
<dbReference type="GO" id="GO:0005829">
    <property type="term" value="C:cytosol"/>
    <property type="evidence" value="ECO:0007669"/>
    <property type="project" value="TreeGrafter"/>
</dbReference>
<sequence>MDYLAVFIELLKEKIGDKEITGDTDLRGLGIDSLDLVEIIMQAEEKFNIQFTNEELNNFQTVNDVVLAIKKKV</sequence>
<dbReference type="InterPro" id="IPR036736">
    <property type="entry name" value="ACP-like_sf"/>
</dbReference>
<dbReference type="PANTHER" id="PTHR20863:SF76">
    <property type="entry name" value="CARRIER DOMAIN-CONTAINING PROTEIN"/>
    <property type="match status" value="1"/>
</dbReference>
<evidence type="ECO:0000256" key="1">
    <source>
        <dbReference type="ARBA" id="ARBA00022450"/>
    </source>
</evidence>
<organism evidence="8">
    <name type="scientific">bioreactor metagenome</name>
    <dbReference type="NCBI Taxonomy" id="1076179"/>
    <lineage>
        <taxon>unclassified sequences</taxon>
        <taxon>metagenomes</taxon>
        <taxon>ecological metagenomes</taxon>
    </lineage>
</organism>
<evidence type="ECO:0000259" key="7">
    <source>
        <dbReference type="PROSITE" id="PS50075"/>
    </source>
</evidence>
<accession>A0A645HN23</accession>
<keyword evidence="5" id="KW-0443">Lipid metabolism</keyword>
<keyword evidence="4" id="KW-0276">Fatty acid metabolism</keyword>
<dbReference type="InterPro" id="IPR006162">
    <property type="entry name" value="Ppantetheine_attach_site"/>
</dbReference>
<evidence type="ECO:0000256" key="6">
    <source>
        <dbReference type="ARBA" id="ARBA00023160"/>
    </source>
</evidence>
<dbReference type="PROSITE" id="PS50075">
    <property type="entry name" value="CARRIER"/>
    <property type="match status" value="1"/>
</dbReference>
<keyword evidence="3" id="KW-0597">Phosphoprotein</keyword>
<feature type="domain" description="Carrier" evidence="7">
    <location>
        <begin position="1"/>
        <end position="73"/>
    </location>
</feature>
<proteinExistence type="predicted"/>
<dbReference type="GO" id="GO:0016020">
    <property type="term" value="C:membrane"/>
    <property type="evidence" value="ECO:0007669"/>
    <property type="project" value="GOC"/>
</dbReference>
<keyword evidence="2" id="KW-0444">Lipid biosynthesis</keyword>
<dbReference type="InterPro" id="IPR003231">
    <property type="entry name" value="ACP"/>
</dbReference>
<dbReference type="Pfam" id="PF00550">
    <property type="entry name" value="PP-binding"/>
    <property type="match status" value="1"/>
</dbReference>
<evidence type="ECO:0000313" key="8">
    <source>
        <dbReference type="EMBL" id="MPN37504.1"/>
    </source>
</evidence>
<gene>
    <name evidence="8" type="primary">acpP_82</name>
    <name evidence="8" type="ORF">SDC9_185023</name>
</gene>
<dbReference type="GO" id="GO:0009245">
    <property type="term" value="P:lipid A biosynthetic process"/>
    <property type="evidence" value="ECO:0007669"/>
    <property type="project" value="TreeGrafter"/>
</dbReference>
<dbReference type="PANTHER" id="PTHR20863">
    <property type="entry name" value="ACYL CARRIER PROTEIN"/>
    <property type="match status" value="1"/>
</dbReference>
<dbReference type="GO" id="GO:0000036">
    <property type="term" value="F:acyl carrier activity"/>
    <property type="evidence" value="ECO:0007669"/>
    <property type="project" value="TreeGrafter"/>
</dbReference>
<name>A0A645HN23_9ZZZZ</name>
<evidence type="ECO:0000256" key="2">
    <source>
        <dbReference type="ARBA" id="ARBA00022516"/>
    </source>
</evidence>
<dbReference type="EMBL" id="VSSQ01092184">
    <property type="protein sequence ID" value="MPN37504.1"/>
    <property type="molecule type" value="Genomic_DNA"/>
</dbReference>
<dbReference type="PROSITE" id="PS00012">
    <property type="entry name" value="PHOSPHOPANTETHEINE"/>
    <property type="match status" value="1"/>
</dbReference>
<dbReference type="Gene3D" id="1.10.1200.10">
    <property type="entry name" value="ACP-like"/>
    <property type="match status" value="1"/>
</dbReference>
<protein>
    <submittedName>
        <fullName evidence="8">Acyl carrier protein</fullName>
    </submittedName>
</protein>
<dbReference type="InterPro" id="IPR009081">
    <property type="entry name" value="PP-bd_ACP"/>
</dbReference>
<keyword evidence="6" id="KW-0275">Fatty acid biosynthesis</keyword>
<evidence type="ECO:0000256" key="3">
    <source>
        <dbReference type="ARBA" id="ARBA00022553"/>
    </source>
</evidence>
<comment type="caution">
    <text evidence="8">The sequence shown here is derived from an EMBL/GenBank/DDBJ whole genome shotgun (WGS) entry which is preliminary data.</text>
</comment>
<evidence type="ECO:0000256" key="4">
    <source>
        <dbReference type="ARBA" id="ARBA00022832"/>
    </source>
</evidence>